<dbReference type="PROSITE" id="PS00092">
    <property type="entry name" value="N6_MTASE"/>
    <property type="match status" value="1"/>
</dbReference>
<dbReference type="AlphaFoldDB" id="A0A6J7DVQ1"/>
<protein>
    <recommendedName>
        <fullName evidence="1">peptide chain release factor N(5)-glutamine methyltransferase</fullName>
        <ecNumber evidence="1">2.1.1.297</ecNumber>
    </recommendedName>
</protein>
<dbReference type="InterPro" id="IPR007848">
    <property type="entry name" value="Small_mtfrase_dom"/>
</dbReference>
<dbReference type="EMBL" id="CAFBLQ010000092">
    <property type="protein sequence ID" value="CAB4874681.1"/>
    <property type="molecule type" value="Genomic_DNA"/>
</dbReference>
<keyword evidence="2" id="KW-0489">Methyltransferase</keyword>
<feature type="domain" description="Methyltransferase small" evidence="6">
    <location>
        <begin position="1"/>
        <end position="74"/>
    </location>
</feature>
<accession>A0A6J7DVQ1</accession>
<dbReference type="GO" id="GO:0032259">
    <property type="term" value="P:methylation"/>
    <property type="evidence" value="ECO:0007669"/>
    <property type="project" value="UniProtKB-KW"/>
</dbReference>
<reference evidence="7" key="1">
    <citation type="submission" date="2020-05" db="EMBL/GenBank/DDBJ databases">
        <authorList>
            <person name="Chiriac C."/>
            <person name="Salcher M."/>
            <person name="Ghai R."/>
            <person name="Kavagutti S V."/>
        </authorList>
    </citation>
    <scope>NUCLEOTIDE SEQUENCE</scope>
</reference>
<dbReference type="InterPro" id="IPR004556">
    <property type="entry name" value="HemK-like"/>
</dbReference>
<dbReference type="EC" id="2.1.1.297" evidence="1"/>
<organism evidence="7">
    <name type="scientific">freshwater metagenome</name>
    <dbReference type="NCBI Taxonomy" id="449393"/>
    <lineage>
        <taxon>unclassified sequences</taxon>
        <taxon>metagenomes</taxon>
        <taxon>ecological metagenomes</taxon>
    </lineage>
</organism>
<dbReference type="InterPro" id="IPR002052">
    <property type="entry name" value="DNA_methylase_N6_adenine_CS"/>
</dbReference>
<dbReference type="InterPro" id="IPR029063">
    <property type="entry name" value="SAM-dependent_MTases_sf"/>
</dbReference>
<dbReference type="Pfam" id="PF05175">
    <property type="entry name" value="MTS"/>
    <property type="match status" value="1"/>
</dbReference>
<dbReference type="GO" id="GO:0102559">
    <property type="term" value="F:peptide chain release factor N(5)-glutamine methyltransferase activity"/>
    <property type="evidence" value="ECO:0007669"/>
    <property type="project" value="UniProtKB-EC"/>
</dbReference>
<evidence type="ECO:0000256" key="5">
    <source>
        <dbReference type="ARBA" id="ARBA00048391"/>
    </source>
</evidence>
<dbReference type="InterPro" id="IPR050320">
    <property type="entry name" value="N5-glutamine_MTase"/>
</dbReference>
<proteinExistence type="predicted"/>
<evidence type="ECO:0000256" key="3">
    <source>
        <dbReference type="ARBA" id="ARBA00022679"/>
    </source>
</evidence>
<gene>
    <name evidence="7" type="ORF">UFOPK3423_00934</name>
</gene>
<dbReference type="NCBIfam" id="TIGR00536">
    <property type="entry name" value="hemK_fam"/>
    <property type="match status" value="1"/>
</dbReference>
<keyword evidence="3" id="KW-0808">Transferase</keyword>
<name>A0A6J7DVQ1_9ZZZZ</name>
<comment type="catalytic activity">
    <reaction evidence="5">
        <text>L-glutaminyl-[peptide chain release factor] + S-adenosyl-L-methionine = N(5)-methyl-L-glutaminyl-[peptide chain release factor] + S-adenosyl-L-homocysteine + H(+)</text>
        <dbReference type="Rhea" id="RHEA:42896"/>
        <dbReference type="Rhea" id="RHEA-COMP:10271"/>
        <dbReference type="Rhea" id="RHEA-COMP:10272"/>
        <dbReference type="ChEBI" id="CHEBI:15378"/>
        <dbReference type="ChEBI" id="CHEBI:30011"/>
        <dbReference type="ChEBI" id="CHEBI:57856"/>
        <dbReference type="ChEBI" id="CHEBI:59789"/>
        <dbReference type="ChEBI" id="CHEBI:61891"/>
        <dbReference type="EC" id="2.1.1.297"/>
    </reaction>
</comment>
<dbReference type="SUPFAM" id="SSF53335">
    <property type="entry name" value="S-adenosyl-L-methionine-dependent methyltransferases"/>
    <property type="match status" value="1"/>
</dbReference>
<evidence type="ECO:0000256" key="4">
    <source>
        <dbReference type="ARBA" id="ARBA00022691"/>
    </source>
</evidence>
<keyword evidence="4" id="KW-0949">S-adenosyl-L-methionine</keyword>
<dbReference type="PANTHER" id="PTHR18895:SF74">
    <property type="entry name" value="MTRF1L RELEASE FACTOR GLUTAMINE METHYLTRANSFERASE"/>
    <property type="match status" value="1"/>
</dbReference>
<dbReference type="PANTHER" id="PTHR18895">
    <property type="entry name" value="HEMK METHYLTRANSFERASE"/>
    <property type="match status" value="1"/>
</dbReference>
<dbReference type="GO" id="GO:0003676">
    <property type="term" value="F:nucleic acid binding"/>
    <property type="evidence" value="ECO:0007669"/>
    <property type="project" value="InterPro"/>
</dbReference>
<evidence type="ECO:0000313" key="7">
    <source>
        <dbReference type="EMBL" id="CAB4874681.1"/>
    </source>
</evidence>
<evidence type="ECO:0000256" key="2">
    <source>
        <dbReference type="ARBA" id="ARBA00022603"/>
    </source>
</evidence>
<evidence type="ECO:0000259" key="6">
    <source>
        <dbReference type="Pfam" id="PF05175"/>
    </source>
</evidence>
<sequence length="157" mass="15773">MGTGSGAVALALKHERSDLHVSASDVSADALEVARANRDRLGLDVELICADLLDGLGGAWDAVLSNPPYIAQGDRATLPRDVVAHEPAQALFGGPDGLDVVRRLVAQAADTEAAFVALEVGAGQASAVAALLGAAGFGATALLPDLAGIERVVTGAR</sequence>
<dbReference type="Gene3D" id="3.40.50.150">
    <property type="entry name" value="Vaccinia Virus protein VP39"/>
    <property type="match status" value="1"/>
</dbReference>
<dbReference type="CDD" id="cd02440">
    <property type="entry name" value="AdoMet_MTases"/>
    <property type="match status" value="1"/>
</dbReference>
<evidence type="ECO:0000256" key="1">
    <source>
        <dbReference type="ARBA" id="ARBA00012771"/>
    </source>
</evidence>